<dbReference type="InterPro" id="IPR035706">
    <property type="entry name" value="AAA_9"/>
</dbReference>
<organism evidence="2">
    <name type="scientific">Cacopsylla melanoneura</name>
    <dbReference type="NCBI Taxonomy" id="428564"/>
    <lineage>
        <taxon>Eukaryota</taxon>
        <taxon>Metazoa</taxon>
        <taxon>Ecdysozoa</taxon>
        <taxon>Arthropoda</taxon>
        <taxon>Hexapoda</taxon>
        <taxon>Insecta</taxon>
        <taxon>Pterygota</taxon>
        <taxon>Neoptera</taxon>
        <taxon>Paraneoptera</taxon>
        <taxon>Hemiptera</taxon>
        <taxon>Sternorrhyncha</taxon>
        <taxon>Psylloidea</taxon>
        <taxon>Psyllidae</taxon>
        <taxon>Psyllinae</taxon>
        <taxon>Cacopsylla</taxon>
    </lineage>
</organism>
<proteinExistence type="predicted"/>
<dbReference type="PANTHER" id="PTHR22878">
    <property type="entry name" value="DYNEIN HEAVY CHAIN 6, AXONEMAL-LIKE-RELATED"/>
    <property type="match status" value="1"/>
</dbReference>
<dbReference type="GO" id="GO:0051959">
    <property type="term" value="F:dynein light intermediate chain binding"/>
    <property type="evidence" value="ECO:0007669"/>
    <property type="project" value="InterPro"/>
</dbReference>
<dbReference type="EMBL" id="HBUF01156874">
    <property type="protein sequence ID" value="CAG6649315.1"/>
    <property type="molecule type" value="Transcribed_RNA"/>
</dbReference>
<dbReference type="AlphaFoldDB" id="A0A8D8RE03"/>
<dbReference type="GO" id="GO:0007018">
    <property type="term" value="P:microtubule-based movement"/>
    <property type="evidence" value="ECO:0007669"/>
    <property type="project" value="InterPro"/>
</dbReference>
<dbReference type="GO" id="GO:0030286">
    <property type="term" value="C:dynein complex"/>
    <property type="evidence" value="ECO:0007669"/>
    <property type="project" value="InterPro"/>
</dbReference>
<protein>
    <submittedName>
        <fullName evidence="2">Dynein heavy chain 7, axonemal</fullName>
    </submittedName>
</protein>
<accession>A0A8D8RE03</accession>
<sequence>MFQSQVKQENANLQLSMIFKYRLSPIFSLSSTRNSRRWPLMIDPQEQANKWVKNMEKSNGLVVIRLSMGDYIRTLENAIGFGFPVRTIELSIEDNIRTLESIREDRYILVFTALS</sequence>
<feature type="domain" description="Dynein heavy chain ATP-binding dynein motor region" evidence="1">
    <location>
        <begin position="33"/>
        <end position="85"/>
    </location>
</feature>
<dbReference type="Gene3D" id="3.40.50.300">
    <property type="entry name" value="P-loop containing nucleotide triphosphate hydrolases"/>
    <property type="match status" value="1"/>
</dbReference>
<name>A0A8D8RE03_9HEMI</name>
<evidence type="ECO:0000259" key="1">
    <source>
        <dbReference type="Pfam" id="PF12781"/>
    </source>
</evidence>
<evidence type="ECO:0000313" key="2">
    <source>
        <dbReference type="EMBL" id="CAG6649315.1"/>
    </source>
</evidence>
<reference evidence="2" key="1">
    <citation type="submission" date="2021-05" db="EMBL/GenBank/DDBJ databases">
        <authorList>
            <person name="Alioto T."/>
            <person name="Alioto T."/>
            <person name="Gomez Garrido J."/>
        </authorList>
    </citation>
    <scope>NUCLEOTIDE SEQUENCE</scope>
</reference>
<dbReference type="GO" id="GO:0045505">
    <property type="term" value="F:dynein intermediate chain binding"/>
    <property type="evidence" value="ECO:0007669"/>
    <property type="project" value="InterPro"/>
</dbReference>
<dbReference type="InterPro" id="IPR027417">
    <property type="entry name" value="P-loop_NTPase"/>
</dbReference>
<dbReference type="PANTHER" id="PTHR22878:SF70">
    <property type="entry name" value="DYNEIN HEAVY CHAIN 2, AXONEMAL"/>
    <property type="match status" value="1"/>
</dbReference>
<dbReference type="InterPro" id="IPR026983">
    <property type="entry name" value="DHC"/>
</dbReference>
<dbReference type="Pfam" id="PF12781">
    <property type="entry name" value="AAA_9"/>
    <property type="match status" value="1"/>
</dbReference>